<dbReference type="RefSeq" id="WP_103935374.1">
    <property type="nucleotide sequence ID" value="NZ_FNVA01000011.1"/>
</dbReference>
<dbReference type="InterPro" id="IPR013830">
    <property type="entry name" value="SGNH_hydro"/>
</dbReference>
<feature type="chain" id="PRO_5009294832" evidence="3">
    <location>
        <begin position="23"/>
        <end position="432"/>
    </location>
</feature>
<dbReference type="GO" id="GO:0016788">
    <property type="term" value="F:hydrolase activity, acting on ester bonds"/>
    <property type="evidence" value="ECO:0007669"/>
    <property type="project" value="UniProtKB-ARBA"/>
</dbReference>
<dbReference type="InterPro" id="IPR008979">
    <property type="entry name" value="Galactose-bd-like_sf"/>
</dbReference>
<evidence type="ECO:0000256" key="1">
    <source>
        <dbReference type="ARBA" id="ARBA00008668"/>
    </source>
</evidence>
<dbReference type="PANTHER" id="PTHR43695:SF1">
    <property type="entry name" value="RHAMNOGALACTURONAN ACETYLESTERASE"/>
    <property type="match status" value="1"/>
</dbReference>
<accession>A0A1H6CGS9</accession>
<reference evidence="5 6" key="1">
    <citation type="submission" date="2016-10" db="EMBL/GenBank/DDBJ databases">
        <authorList>
            <person name="de Groot N.N."/>
        </authorList>
    </citation>
    <scope>NUCLEOTIDE SEQUENCE [LARGE SCALE GENOMIC DNA]</scope>
    <source>
        <strain evidence="5 6">DSM 22489</strain>
    </source>
</reference>
<dbReference type="Pfam" id="PF13472">
    <property type="entry name" value="Lipase_GDSL_2"/>
    <property type="match status" value="1"/>
</dbReference>
<dbReference type="InterPro" id="IPR037459">
    <property type="entry name" value="RhgT-like"/>
</dbReference>
<dbReference type="EMBL" id="FNVA01000011">
    <property type="protein sequence ID" value="SEG72220.1"/>
    <property type="molecule type" value="Genomic_DNA"/>
</dbReference>
<dbReference type="CDD" id="cd01821">
    <property type="entry name" value="Rhamnogalacturan_acetylesterase_like"/>
    <property type="match status" value="1"/>
</dbReference>
<keyword evidence="6" id="KW-1185">Reference proteome</keyword>
<evidence type="ECO:0000259" key="4">
    <source>
        <dbReference type="Pfam" id="PF13472"/>
    </source>
</evidence>
<dbReference type="Gene3D" id="3.40.50.1110">
    <property type="entry name" value="SGNH hydrolase"/>
    <property type="match status" value="1"/>
</dbReference>
<dbReference type="AlphaFoldDB" id="A0A1H6CGS9"/>
<evidence type="ECO:0000313" key="6">
    <source>
        <dbReference type="Proteomes" id="UP000236728"/>
    </source>
</evidence>
<protein>
    <submittedName>
        <fullName evidence="5">Lysophospholipase L1</fullName>
    </submittedName>
</protein>
<proteinExistence type="inferred from homology"/>
<evidence type="ECO:0000313" key="5">
    <source>
        <dbReference type="EMBL" id="SEG72220.1"/>
    </source>
</evidence>
<gene>
    <name evidence="5" type="ORF">SAMN05421819_4547</name>
</gene>
<dbReference type="SUPFAM" id="SSF52266">
    <property type="entry name" value="SGNH hydrolase"/>
    <property type="match status" value="1"/>
</dbReference>
<evidence type="ECO:0000256" key="2">
    <source>
        <dbReference type="ARBA" id="ARBA00022801"/>
    </source>
</evidence>
<comment type="similarity">
    <text evidence="1">Belongs to the 'GDSL' lipolytic enzyme family.</text>
</comment>
<dbReference type="InterPro" id="IPR036514">
    <property type="entry name" value="SGNH_hydro_sf"/>
</dbReference>
<dbReference type="OrthoDB" id="9807041at2"/>
<organism evidence="5 6">
    <name type="scientific">Bryocella elongata</name>
    <dbReference type="NCBI Taxonomy" id="863522"/>
    <lineage>
        <taxon>Bacteria</taxon>
        <taxon>Pseudomonadati</taxon>
        <taxon>Acidobacteriota</taxon>
        <taxon>Terriglobia</taxon>
        <taxon>Terriglobales</taxon>
        <taxon>Acidobacteriaceae</taxon>
        <taxon>Bryocella</taxon>
    </lineage>
</organism>
<feature type="domain" description="SGNH hydrolase-type esterase" evidence="4">
    <location>
        <begin position="188"/>
        <end position="375"/>
    </location>
</feature>
<feature type="signal peptide" evidence="3">
    <location>
        <begin position="1"/>
        <end position="22"/>
    </location>
</feature>
<name>A0A1H6CGS9_9BACT</name>
<sequence length="432" mass="47083">MIRVQSAILFCVVFGPATGLMAQTFSCAASGSHGVQLLRASSVATASAAGFDFGTVPDHFDGRGCSAAKDFYLSIPAKDGNYRVTVTLGGSVDAVTTVRSEARRLMLARVATKAGKISTASFVVNVRTPEVAGQTKPDGSPQVVKRKPRELNSLDWDSKITLEFAGDRPSLVSVRVEPADVPTVYLAGDSTVVDQDNEPWAAWGQMLPAFFGDRVAISNQAESGETIRSFDGELRFAKIFSTIRKGDYLFFQFAHNDQKPGGGYVSPEMYTGLLTRYIAKAREIGATPVLVTSMNRRTFDAEGHITDTLAPYPELMRKVAAEQKVALIDLNAMSKTLYEAIGEPTSRSLFVYAAPNTYPRQPEALHDDTHFNGYGAYELARCVVRGIVEDRLPLASLLRDQHPHFDPQHPDTASAVALPEAGFYDLEKPYER</sequence>
<dbReference type="SUPFAM" id="SSF49785">
    <property type="entry name" value="Galactose-binding domain-like"/>
    <property type="match status" value="1"/>
</dbReference>
<dbReference type="PANTHER" id="PTHR43695">
    <property type="entry name" value="PUTATIVE (AFU_ORTHOLOGUE AFUA_2G17250)-RELATED"/>
    <property type="match status" value="1"/>
</dbReference>
<keyword evidence="2" id="KW-0378">Hydrolase</keyword>
<keyword evidence="3" id="KW-0732">Signal</keyword>
<dbReference type="Proteomes" id="UP000236728">
    <property type="component" value="Unassembled WGS sequence"/>
</dbReference>
<evidence type="ECO:0000256" key="3">
    <source>
        <dbReference type="SAM" id="SignalP"/>
    </source>
</evidence>